<dbReference type="Gene3D" id="1.10.1760.20">
    <property type="match status" value="1"/>
</dbReference>
<comment type="subcellular location">
    <subcellularLocation>
        <location evidence="2">Cell membrane</location>
        <topology evidence="2">Multi-pass membrane protein</topology>
    </subcellularLocation>
</comment>
<evidence type="ECO:0000256" key="2">
    <source>
        <dbReference type="PIRNR" id="PIRNR016661"/>
    </source>
</evidence>
<dbReference type="AlphaFoldDB" id="A0A4V1Q7N5"/>
<dbReference type="GO" id="GO:0005886">
    <property type="term" value="C:plasma membrane"/>
    <property type="evidence" value="ECO:0007669"/>
    <property type="project" value="UniProtKB-SubCell"/>
</dbReference>
<name>A0A4V1Q7N5_9ACTN</name>
<dbReference type="Proteomes" id="UP000290624">
    <property type="component" value="Unassembled WGS sequence"/>
</dbReference>
<dbReference type="OrthoDB" id="9803495at2"/>
<keyword evidence="3" id="KW-0812">Transmembrane</keyword>
<keyword evidence="5" id="KW-1185">Reference proteome</keyword>
<comment type="caution">
    <text evidence="4">The sequence shown here is derived from an EMBL/GenBank/DDBJ whole genome shotgun (WGS) entry which is preliminary data.</text>
</comment>
<dbReference type="PANTHER" id="PTHR34295">
    <property type="entry name" value="BIOTIN TRANSPORTER BIOY"/>
    <property type="match status" value="1"/>
</dbReference>
<evidence type="ECO:0000256" key="1">
    <source>
        <dbReference type="ARBA" id="ARBA00010692"/>
    </source>
</evidence>
<dbReference type="PANTHER" id="PTHR34295:SF1">
    <property type="entry name" value="BIOTIN TRANSPORTER BIOY"/>
    <property type="match status" value="1"/>
</dbReference>
<keyword evidence="2" id="KW-1003">Cell membrane</keyword>
<keyword evidence="2" id="KW-0813">Transport</keyword>
<dbReference type="RefSeq" id="WP_129457173.1">
    <property type="nucleotide sequence ID" value="NZ_PPCV01000001.1"/>
</dbReference>
<dbReference type="InterPro" id="IPR003784">
    <property type="entry name" value="BioY"/>
</dbReference>
<dbReference type="EMBL" id="PPCV01000001">
    <property type="protein sequence ID" value="RXW33208.1"/>
    <property type="molecule type" value="Genomic_DNA"/>
</dbReference>
<organism evidence="4 5">
    <name type="scientific">Propioniciclava flava</name>
    <dbReference type="NCBI Taxonomy" id="2072026"/>
    <lineage>
        <taxon>Bacteria</taxon>
        <taxon>Bacillati</taxon>
        <taxon>Actinomycetota</taxon>
        <taxon>Actinomycetes</taxon>
        <taxon>Propionibacteriales</taxon>
        <taxon>Propionibacteriaceae</taxon>
        <taxon>Propioniciclava</taxon>
    </lineage>
</organism>
<sequence>MTHRKPSTLTDLALVAVFAGLIAAFSLAPAIPVGALMVPITLQTLAVALTAMILGPWRGFAATCLYLLLGFVGLPVFAGGAAGIGVLVRPSAGYLLAFPIAALVIGFLARRFVLRFGTAGRRWGLFVVAGLAGSILVIHPLGILGMSINGAMPLQAAAVLDLAYWPGDVIKTVIAALVAVAVHRAFPDLFAPVAPVVDSERTSAHIG</sequence>
<evidence type="ECO:0000256" key="3">
    <source>
        <dbReference type="SAM" id="Phobius"/>
    </source>
</evidence>
<feature type="transmembrane region" description="Helical" evidence="3">
    <location>
        <begin position="94"/>
        <end position="113"/>
    </location>
</feature>
<evidence type="ECO:0000313" key="4">
    <source>
        <dbReference type="EMBL" id="RXW33208.1"/>
    </source>
</evidence>
<comment type="similarity">
    <text evidence="1 2">Belongs to the BioY family.</text>
</comment>
<protein>
    <recommendedName>
        <fullName evidence="2">Biotin transporter</fullName>
    </recommendedName>
</protein>
<feature type="transmembrane region" description="Helical" evidence="3">
    <location>
        <begin position="125"/>
        <end position="143"/>
    </location>
</feature>
<dbReference type="GO" id="GO:0015225">
    <property type="term" value="F:biotin transmembrane transporter activity"/>
    <property type="evidence" value="ECO:0007669"/>
    <property type="project" value="UniProtKB-UniRule"/>
</dbReference>
<dbReference type="Pfam" id="PF02632">
    <property type="entry name" value="BioY"/>
    <property type="match status" value="1"/>
</dbReference>
<proteinExistence type="inferred from homology"/>
<feature type="transmembrane region" description="Helical" evidence="3">
    <location>
        <begin position="12"/>
        <end position="31"/>
    </location>
</feature>
<keyword evidence="3" id="KW-1133">Transmembrane helix</keyword>
<gene>
    <name evidence="4" type="ORF">C1706_00020</name>
</gene>
<reference evidence="4 5" key="1">
    <citation type="submission" date="2018-01" db="EMBL/GenBank/DDBJ databases">
        <title>Lactibacter flavus gen. nov., sp. nov., a novel bacterium of the family Propionibacteriaceae isolated from raw milk and dairy products.</title>
        <authorList>
            <person name="Wenning M."/>
            <person name="Breitenwieser F."/>
            <person name="Huptas C."/>
            <person name="von Neubeck M."/>
            <person name="Busse H.-J."/>
            <person name="Scherer S."/>
        </authorList>
    </citation>
    <scope>NUCLEOTIDE SEQUENCE [LARGE SCALE GENOMIC DNA]</scope>
    <source>
        <strain evidence="4 5">VG341</strain>
    </source>
</reference>
<feature type="transmembrane region" description="Helical" evidence="3">
    <location>
        <begin position="37"/>
        <end position="57"/>
    </location>
</feature>
<dbReference type="PIRSF" id="PIRSF016661">
    <property type="entry name" value="BioY"/>
    <property type="match status" value="1"/>
</dbReference>
<feature type="transmembrane region" description="Helical" evidence="3">
    <location>
        <begin position="64"/>
        <end position="88"/>
    </location>
</feature>
<feature type="transmembrane region" description="Helical" evidence="3">
    <location>
        <begin position="163"/>
        <end position="182"/>
    </location>
</feature>
<keyword evidence="2 3" id="KW-0472">Membrane</keyword>
<evidence type="ECO:0000313" key="5">
    <source>
        <dbReference type="Proteomes" id="UP000290624"/>
    </source>
</evidence>
<accession>A0A4V1Q7N5</accession>